<reference evidence="2 3" key="1">
    <citation type="journal article" date="2012" name="Science">
        <title>The Paleozoic origin of enzymatic lignin decomposition reconstructed from 31 fungal genomes.</title>
        <authorList>
            <person name="Floudas D."/>
            <person name="Binder M."/>
            <person name="Riley R."/>
            <person name="Barry K."/>
            <person name="Blanchette R.A."/>
            <person name="Henrissat B."/>
            <person name="Martinez A.T."/>
            <person name="Otillar R."/>
            <person name="Spatafora J.W."/>
            <person name="Yadav J.S."/>
            <person name="Aerts A."/>
            <person name="Benoit I."/>
            <person name="Boyd A."/>
            <person name="Carlson A."/>
            <person name="Copeland A."/>
            <person name="Coutinho P.M."/>
            <person name="de Vries R.P."/>
            <person name="Ferreira P."/>
            <person name="Findley K."/>
            <person name="Foster B."/>
            <person name="Gaskell J."/>
            <person name="Glotzer D."/>
            <person name="Gorecki P."/>
            <person name="Heitman J."/>
            <person name="Hesse C."/>
            <person name="Hori C."/>
            <person name="Igarashi K."/>
            <person name="Jurgens J.A."/>
            <person name="Kallen N."/>
            <person name="Kersten P."/>
            <person name="Kohler A."/>
            <person name="Kuees U."/>
            <person name="Kumar T.K.A."/>
            <person name="Kuo A."/>
            <person name="LaButti K."/>
            <person name="Larrondo L.F."/>
            <person name="Lindquist E."/>
            <person name="Ling A."/>
            <person name="Lombard V."/>
            <person name="Lucas S."/>
            <person name="Lundell T."/>
            <person name="Martin R."/>
            <person name="McLaughlin D.J."/>
            <person name="Morgenstern I."/>
            <person name="Morin E."/>
            <person name="Murat C."/>
            <person name="Nagy L.G."/>
            <person name="Nolan M."/>
            <person name="Ohm R.A."/>
            <person name="Patyshakuliyeva A."/>
            <person name="Rokas A."/>
            <person name="Ruiz-Duenas F.J."/>
            <person name="Sabat G."/>
            <person name="Salamov A."/>
            <person name="Samejima M."/>
            <person name="Schmutz J."/>
            <person name="Slot J.C."/>
            <person name="St John F."/>
            <person name="Stenlid J."/>
            <person name="Sun H."/>
            <person name="Sun S."/>
            <person name="Syed K."/>
            <person name="Tsang A."/>
            <person name="Wiebenga A."/>
            <person name="Young D."/>
            <person name="Pisabarro A."/>
            <person name="Eastwood D.C."/>
            <person name="Martin F."/>
            <person name="Cullen D."/>
            <person name="Grigoriev I.V."/>
            <person name="Hibbett D.S."/>
        </authorList>
    </citation>
    <scope>NUCLEOTIDE SEQUENCE</scope>
    <source>
        <strain evidence="3">FP-58527</strain>
    </source>
</reference>
<keyword evidence="1" id="KW-0732">Signal</keyword>
<evidence type="ECO:0008006" key="4">
    <source>
        <dbReference type="Google" id="ProtNLM"/>
    </source>
</evidence>
<gene>
    <name evidence="2" type="ORF">FOMPIDRAFT_1026024</name>
</gene>
<evidence type="ECO:0000313" key="3">
    <source>
        <dbReference type="Proteomes" id="UP000015241"/>
    </source>
</evidence>
<name>S8EZD5_FOMSC</name>
<accession>S8EZD5</accession>
<evidence type="ECO:0000313" key="2">
    <source>
        <dbReference type="EMBL" id="EPS94915.1"/>
    </source>
</evidence>
<organism evidence="2 3">
    <name type="scientific">Fomitopsis schrenkii</name>
    <name type="common">Brown rot fungus</name>
    <dbReference type="NCBI Taxonomy" id="2126942"/>
    <lineage>
        <taxon>Eukaryota</taxon>
        <taxon>Fungi</taxon>
        <taxon>Dikarya</taxon>
        <taxon>Basidiomycota</taxon>
        <taxon>Agaricomycotina</taxon>
        <taxon>Agaricomycetes</taxon>
        <taxon>Polyporales</taxon>
        <taxon>Fomitopsis</taxon>
    </lineage>
</organism>
<keyword evidence="3" id="KW-1185">Reference proteome</keyword>
<proteinExistence type="predicted"/>
<sequence>MRSPTIRGRDGFLWQLLHAFFWSMSAARKEGSRLCYTRAALYTCPPAVTLAVTPPEGVTLRYAVPPRVYGVDVVSRGWRTKRR</sequence>
<dbReference type="EMBL" id="KE504220">
    <property type="protein sequence ID" value="EPS94915.1"/>
    <property type="molecule type" value="Genomic_DNA"/>
</dbReference>
<dbReference type="HOGENOM" id="CLU_2542610_0_0_1"/>
<evidence type="ECO:0000256" key="1">
    <source>
        <dbReference type="SAM" id="SignalP"/>
    </source>
</evidence>
<dbReference type="InParanoid" id="S8EZD5"/>
<feature type="signal peptide" evidence="1">
    <location>
        <begin position="1"/>
        <end position="27"/>
    </location>
</feature>
<feature type="chain" id="PRO_5004550968" description="Secreted protein" evidence="1">
    <location>
        <begin position="28"/>
        <end position="83"/>
    </location>
</feature>
<dbReference type="AlphaFoldDB" id="S8EZD5"/>
<dbReference type="Proteomes" id="UP000015241">
    <property type="component" value="Unassembled WGS sequence"/>
</dbReference>
<protein>
    <recommendedName>
        <fullName evidence="4">Secreted protein</fullName>
    </recommendedName>
</protein>